<dbReference type="EMBL" id="VICG01000002">
    <property type="protein sequence ID" value="KAA8575342.1"/>
    <property type="molecule type" value="Genomic_DNA"/>
</dbReference>
<proteinExistence type="predicted"/>
<gene>
    <name evidence="1" type="ORF">EYC84_004514</name>
</gene>
<evidence type="ECO:0000313" key="2">
    <source>
        <dbReference type="Proteomes" id="UP000322873"/>
    </source>
</evidence>
<protein>
    <submittedName>
        <fullName evidence="1">Uncharacterized protein</fullName>
    </submittedName>
</protein>
<sequence>MGHSHIRKISNPSYHDSFSQPLLIFSSTHFLYSVHHTHFTHSLRAIHSFTFDSVDTDASVLSKHQLRLVPLCVFIRLLHNSP</sequence>
<organism evidence="1 2">
    <name type="scientific">Monilinia fructicola</name>
    <name type="common">Brown rot fungus</name>
    <name type="synonym">Ciboria fructicola</name>
    <dbReference type="NCBI Taxonomy" id="38448"/>
    <lineage>
        <taxon>Eukaryota</taxon>
        <taxon>Fungi</taxon>
        <taxon>Dikarya</taxon>
        <taxon>Ascomycota</taxon>
        <taxon>Pezizomycotina</taxon>
        <taxon>Leotiomycetes</taxon>
        <taxon>Helotiales</taxon>
        <taxon>Sclerotiniaceae</taxon>
        <taxon>Monilinia</taxon>
    </lineage>
</organism>
<reference evidence="1 2" key="1">
    <citation type="submission" date="2019-06" db="EMBL/GenBank/DDBJ databases">
        <title>Genome Sequence of the Brown Rot Fungal Pathogen Monilinia fructicola.</title>
        <authorList>
            <person name="De Miccolis Angelini R.M."/>
            <person name="Landi L."/>
            <person name="Abate D."/>
            <person name="Pollastro S."/>
            <person name="Romanazzi G."/>
            <person name="Faretra F."/>
        </authorList>
    </citation>
    <scope>NUCLEOTIDE SEQUENCE [LARGE SCALE GENOMIC DNA]</scope>
    <source>
        <strain evidence="1 2">Mfrc123</strain>
    </source>
</reference>
<comment type="caution">
    <text evidence="1">The sequence shown here is derived from an EMBL/GenBank/DDBJ whole genome shotgun (WGS) entry which is preliminary data.</text>
</comment>
<dbReference type="Proteomes" id="UP000322873">
    <property type="component" value="Unassembled WGS sequence"/>
</dbReference>
<dbReference type="AlphaFoldDB" id="A0A5M9K5P3"/>
<name>A0A5M9K5P3_MONFR</name>
<evidence type="ECO:0000313" key="1">
    <source>
        <dbReference type="EMBL" id="KAA8575342.1"/>
    </source>
</evidence>
<accession>A0A5M9K5P3</accession>
<keyword evidence="2" id="KW-1185">Reference proteome</keyword>